<comment type="caution">
    <text evidence="19">The sequence shown here is derived from an EMBL/GenBank/DDBJ whole genome shotgun (WGS) entry which is preliminary data.</text>
</comment>
<comment type="subcellular location">
    <subcellularLocation>
        <location evidence="3 17">Cell inner membrane</location>
        <topology evidence="3 17">Multi-pass membrane protein</topology>
    </subcellularLocation>
</comment>
<evidence type="ECO:0000256" key="7">
    <source>
        <dbReference type="ARBA" id="ARBA00022475"/>
    </source>
</evidence>
<protein>
    <recommendedName>
        <fullName evidence="5 17">Succinate dehydrogenase hydrophobic membrane anchor subunit</fullName>
    </recommendedName>
</protein>
<organism evidence="19 20">
    <name type="scientific">Psychromonas marina</name>
    <dbReference type="NCBI Taxonomy" id="88364"/>
    <lineage>
        <taxon>Bacteria</taxon>
        <taxon>Pseudomonadati</taxon>
        <taxon>Pseudomonadota</taxon>
        <taxon>Gammaproteobacteria</taxon>
        <taxon>Alteromonadales</taxon>
        <taxon>Psychromonadaceae</taxon>
        <taxon>Psychromonas</taxon>
    </lineage>
</organism>
<evidence type="ECO:0000256" key="15">
    <source>
        <dbReference type="ARBA" id="ARBA00023004"/>
    </source>
</evidence>
<keyword evidence="12" id="KW-0479">Metal-binding</keyword>
<evidence type="ECO:0000256" key="1">
    <source>
        <dbReference type="ARBA" id="ARBA00001971"/>
    </source>
</evidence>
<dbReference type="InterPro" id="IPR034804">
    <property type="entry name" value="SQR/QFR_C/D"/>
</dbReference>
<keyword evidence="14 18" id="KW-1133">Transmembrane helix</keyword>
<evidence type="ECO:0000256" key="14">
    <source>
        <dbReference type="ARBA" id="ARBA00022989"/>
    </source>
</evidence>
<keyword evidence="9 17" id="KW-0816">Tricarboxylic acid cycle</keyword>
<dbReference type="PANTHER" id="PTHR38689">
    <property type="entry name" value="SUCCINATE DEHYDROGENASE HYDROPHOBIC MEMBRANE ANCHOR SUBUNIT"/>
    <property type="match status" value="1"/>
</dbReference>
<dbReference type="RefSeq" id="WP_284203423.1">
    <property type="nucleotide sequence ID" value="NZ_BSPQ01000002.1"/>
</dbReference>
<keyword evidence="20" id="KW-1185">Reference proteome</keyword>
<evidence type="ECO:0000256" key="5">
    <source>
        <dbReference type="ARBA" id="ARBA00019425"/>
    </source>
</evidence>
<keyword evidence="6 17" id="KW-0813">Transport</keyword>
<dbReference type="CDD" id="cd03494">
    <property type="entry name" value="SQR_TypeC_SdhD"/>
    <property type="match status" value="1"/>
</dbReference>
<dbReference type="InterPro" id="IPR000701">
    <property type="entry name" value="SuccDH_FuR_B_TM-su"/>
</dbReference>
<evidence type="ECO:0000313" key="20">
    <source>
        <dbReference type="Proteomes" id="UP001157353"/>
    </source>
</evidence>
<reference evidence="20" key="1">
    <citation type="journal article" date="2019" name="Int. J. Syst. Evol. Microbiol.">
        <title>The Global Catalogue of Microorganisms (GCM) 10K type strain sequencing project: providing services to taxonomists for standard genome sequencing and annotation.</title>
        <authorList>
            <consortium name="The Broad Institute Genomics Platform"/>
            <consortium name="The Broad Institute Genome Sequencing Center for Infectious Disease"/>
            <person name="Wu L."/>
            <person name="Ma J."/>
        </authorList>
    </citation>
    <scope>NUCLEOTIDE SEQUENCE [LARGE SCALE GENOMIC DNA]</scope>
    <source>
        <strain evidence="20">NBRC 103166</strain>
    </source>
</reference>
<evidence type="ECO:0000256" key="3">
    <source>
        <dbReference type="ARBA" id="ARBA00004429"/>
    </source>
</evidence>
<dbReference type="SUPFAM" id="SSF81343">
    <property type="entry name" value="Fumarate reductase respiratory complex transmembrane subunits"/>
    <property type="match status" value="1"/>
</dbReference>
<keyword evidence="13 17" id="KW-0249">Electron transport</keyword>
<evidence type="ECO:0000256" key="12">
    <source>
        <dbReference type="ARBA" id="ARBA00022723"/>
    </source>
</evidence>
<evidence type="ECO:0000256" key="18">
    <source>
        <dbReference type="SAM" id="Phobius"/>
    </source>
</evidence>
<feature type="transmembrane region" description="Helical" evidence="18">
    <location>
        <begin position="91"/>
        <end position="112"/>
    </location>
</feature>
<feature type="transmembrane region" description="Helical" evidence="18">
    <location>
        <begin position="17"/>
        <end position="38"/>
    </location>
</feature>
<evidence type="ECO:0000256" key="6">
    <source>
        <dbReference type="ARBA" id="ARBA00022448"/>
    </source>
</evidence>
<comment type="cofactor">
    <cofactor evidence="1">
        <name>heme</name>
        <dbReference type="ChEBI" id="CHEBI:30413"/>
    </cofactor>
</comment>
<keyword evidence="15" id="KW-0408">Iron</keyword>
<evidence type="ECO:0000256" key="11">
    <source>
        <dbReference type="ARBA" id="ARBA00022692"/>
    </source>
</evidence>
<evidence type="ECO:0000256" key="10">
    <source>
        <dbReference type="ARBA" id="ARBA00022617"/>
    </source>
</evidence>
<gene>
    <name evidence="19" type="ORF">GCM10007916_13750</name>
</gene>
<dbReference type="InterPro" id="IPR014312">
    <property type="entry name" value="Succ_DH_anchor"/>
</dbReference>
<evidence type="ECO:0000256" key="8">
    <source>
        <dbReference type="ARBA" id="ARBA00022519"/>
    </source>
</evidence>
<keyword evidence="10" id="KW-0349">Heme</keyword>
<evidence type="ECO:0000256" key="13">
    <source>
        <dbReference type="ARBA" id="ARBA00022982"/>
    </source>
</evidence>
<dbReference type="PANTHER" id="PTHR38689:SF1">
    <property type="entry name" value="SUCCINATE DEHYDROGENASE HYDROPHOBIC MEMBRANE ANCHOR SUBUNIT"/>
    <property type="match status" value="1"/>
</dbReference>
<accession>A0ABQ6DZ94</accession>
<evidence type="ECO:0000256" key="2">
    <source>
        <dbReference type="ARBA" id="ARBA00004050"/>
    </source>
</evidence>
<keyword evidence="7 17" id="KW-1003">Cell membrane</keyword>
<dbReference type="Proteomes" id="UP001157353">
    <property type="component" value="Unassembled WGS sequence"/>
</dbReference>
<evidence type="ECO:0000256" key="9">
    <source>
        <dbReference type="ARBA" id="ARBA00022532"/>
    </source>
</evidence>
<keyword evidence="11 18" id="KW-0812">Transmembrane</keyword>
<evidence type="ECO:0000256" key="4">
    <source>
        <dbReference type="ARBA" id="ARBA00005163"/>
    </source>
</evidence>
<name>A0ABQ6DZ94_9GAMM</name>
<sequence length="114" mass="12636">MVKVAGTFGRSGVHDYILLRASALILLAYTLYLVGFIAGTDITYATWTGFFSLTTTKVFTLFALIAMLVHAWIGLWQVLTDYVKCTKLRGALQFLLTSVAFIYVLSGFVILWGV</sequence>
<evidence type="ECO:0000256" key="17">
    <source>
        <dbReference type="PIRNR" id="PIRNR000169"/>
    </source>
</evidence>
<dbReference type="PIRSF" id="PIRSF000169">
    <property type="entry name" value="SDH_D"/>
    <property type="match status" value="1"/>
</dbReference>
<evidence type="ECO:0000256" key="16">
    <source>
        <dbReference type="ARBA" id="ARBA00023136"/>
    </source>
</evidence>
<proteinExistence type="predicted"/>
<dbReference type="NCBIfam" id="TIGR02968">
    <property type="entry name" value="succ_dehyd_anc"/>
    <property type="match status" value="1"/>
</dbReference>
<dbReference type="Gene3D" id="1.20.1300.10">
    <property type="entry name" value="Fumarate reductase/succinate dehydrogenase, transmembrane subunit"/>
    <property type="match status" value="1"/>
</dbReference>
<dbReference type="EMBL" id="BSPQ01000002">
    <property type="protein sequence ID" value="GLS90308.1"/>
    <property type="molecule type" value="Genomic_DNA"/>
</dbReference>
<dbReference type="Pfam" id="PF01127">
    <property type="entry name" value="Sdh_cyt"/>
    <property type="match status" value="1"/>
</dbReference>
<comment type="pathway">
    <text evidence="4 17">Carbohydrate metabolism; tricarboxylic acid cycle.</text>
</comment>
<keyword evidence="16 17" id="KW-0472">Membrane</keyword>
<comment type="function">
    <text evidence="2 17">Membrane-anchoring subunit of succinate dehydrogenase (SDH).</text>
</comment>
<evidence type="ECO:0000313" key="19">
    <source>
        <dbReference type="EMBL" id="GLS90308.1"/>
    </source>
</evidence>
<keyword evidence="8 17" id="KW-0997">Cell inner membrane</keyword>
<feature type="transmembrane region" description="Helical" evidence="18">
    <location>
        <begin position="58"/>
        <end position="79"/>
    </location>
</feature>